<dbReference type="RefSeq" id="XP_044971605.1">
    <property type="nucleotide sequence ID" value="XM_045115670.1"/>
</dbReference>
<keyword evidence="1" id="KW-0547">Nucleotide-binding</keyword>
<dbReference type="Gramene" id="HORVU.MOREX.r3.1HG0053770.1">
    <property type="protein sequence ID" value="HORVU.MOREX.r3.1HG0053770.1"/>
    <property type="gene ID" value="HORVU.MOREX.r3.1HG0053770"/>
</dbReference>
<dbReference type="GO" id="GO:0005886">
    <property type="term" value="C:plasma membrane"/>
    <property type="evidence" value="ECO:0000318"/>
    <property type="project" value="GO_Central"/>
</dbReference>
<reference evidence="4" key="1">
    <citation type="journal article" date="2012" name="Nature">
        <title>A physical, genetic and functional sequence assembly of the barley genome.</title>
        <authorList>
            <consortium name="The International Barley Genome Sequencing Consortium"/>
            <person name="Mayer K.F."/>
            <person name="Waugh R."/>
            <person name="Brown J.W."/>
            <person name="Schulman A."/>
            <person name="Langridge P."/>
            <person name="Platzer M."/>
            <person name="Fincher G.B."/>
            <person name="Muehlbauer G.J."/>
            <person name="Sato K."/>
            <person name="Close T.J."/>
            <person name="Wise R.P."/>
            <person name="Stein N."/>
        </authorList>
    </citation>
    <scope>NUCLEOTIDE SEQUENCE [LARGE SCALE GENOMIC DNA]</scope>
    <source>
        <strain evidence="4">cv. Morex</strain>
    </source>
</reference>
<dbReference type="GO" id="GO:0007166">
    <property type="term" value="P:cell surface receptor signaling pathway"/>
    <property type="evidence" value="ECO:0000318"/>
    <property type="project" value="GO_Central"/>
</dbReference>
<accession>A0A287FJB4</accession>
<keyword evidence="1" id="KW-0067">ATP-binding</keyword>
<dbReference type="PROSITE" id="PS00107">
    <property type="entry name" value="PROTEIN_KINASE_ATP"/>
    <property type="match status" value="2"/>
</dbReference>
<dbReference type="EnsemblPlants" id="HORVU.MOREX.r3.1HG0053770.1">
    <property type="protein sequence ID" value="HORVU.MOREX.r3.1HG0053770.1"/>
    <property type="gene ID" value="HORVU.MOREX.r3.1HG0053770"/>
</dbReference>
<dbReference type="Gene3D" id="1.10.510.10">
    <property type="entry name" value="Transferase(Phosphotransferase) domain 1"/>
    <property type="match status" value="2"/>
</dbReference>
<proteinExistence type="predicted"/>
<feature type="binding site" evidence="1">
    <location>
        <position position="67"/>
    </location>
    <ligand>
        <name>ATP</name>
        <dbReference type="ChEBI" id="CHEBI:30616"/>
    </ligand>
</feature>
<sequence length="742" mass="84664">MDCEASSNRHGVLERMLLDESAEPTDLPLSLLEDITNHFHPDQQIGSGGFAVVYKGMIGKWMVAVKKLSNTVDITESKFHGEVKCLIKIKHKNIVRFLGYCADTQGKMAEYEGKLVMADVRNWLLCFEFVPKGSLDKHMSDASCGLEWKERYRIIRGICEGLHYLHEKRILHLDLKPANVLLDIGMVPKIADFGLSRCFDEGQTRAITQHLCGSHGYLAPEFYRGQITFASDIYSLGVIIMEILTGAKGYFEEENVVKSWMDRLDQVPEGHTQLEQVRVCTKIGIECMDLDPKKRPFVQHIIDRLDKTARTDYSCQTGMSSSLAELQPSLLEEQSGEIIGKLVAESLIKDINERPEKEDHCQQGQENADQWSLREAQNTERKVNRPGTSIFGSKSSFLEKLKNLNIFSRKAHKNFVRNGGPHLQNVRGLTIFTKTEIKKITKNNSEFLGTGRFGKVYKGTLPDNTLVAVKTFITLSDDMRREFEVIIDMHKELIHKNIRKLYGCCLEVDVPMLVFEFAAHRSLQDILHGSKQKLPLDLRIDIAIGSAEGLRYMHSYANQPILHGDVRPDNIFLDDKLAPKFSNFGLSKLYCIEKKRMLQASESKDTRNQLMLLNMGYMDLEFMITGRVTQKSEVYSFGAILLELITRKENVFDENCILVTEYRKLYERGKSGRAMFDKEIASEDEDIFALEEIGKVAIECLKEDSKERPDMTEVMEQLMMIRRNRRLVQARNKAMTTSGPSV</sequence>
<dbReference type="PROSITE" id="PS00109">
    <property type="entry name" value="PROTEIN_KINASE_TYR"/>
    <property type="match status" value="1"/>
</dbReference>
<reference evidence="3" key="2">
    <citation type="submission" date="2020-10" db="EMBL/GenBank/DDBJ databases">
        <authorList>
            <person name="Scholz U."/>
            <person name="Mascher M."/>
            <person name="Fiebig A."/>
        </authorList>
    </citation>
    <scope>NUCLEOTIDE SEQUENCE [LARGE SCALE GENOMIC DNA]</scope>
    <source>
        <strain evidence="3">cv. Morex</strain>
    </source>
</reference>
<dbReference type="SUPFAM" id="SSF56112">
    <property type="entry name" value="Protein kinase-like (PK-like)"/>
    <property type="match status" value="2"/>
</dbReference>
<dbReference type="RefSeq" id="XP_044971606.1">
    <property type="nucleotide sequence ID" value="XM_045115671.1"/>
</dbReference>
<dbReference type="OrthoDB" id="541276at2759"/>
<keyword evidence="4" id="KW-1185">Reference proteome</keyword>
<evidence type="ECO:0000256" key="1">
    <source>
        <dbReference type="PROSITE-ProRule" id="PRU10141"/>
    </source>
</evidence>
<dbReference type="PROSITE" id="PS50011">
    <property type="entry name" value="PROTEIN_KINASE_DOM"/>
    <property type="match status" value="2"/>
</dbReference>
<protein>
    <recommendedName>
        <fullName evidence="2">Protein kinase domain-containing protein</fullName>
    </recommendedName>
</protein>
<dbReference type="InterPro" id="IPR011009">
    <property type="entry name" value="Kinase-like_dom_sf"/>
</dbReference>
<dbReference type="InterPro" id="IPR017441">
    <property type="entry name" value="Protein_kinase_ATP_BS"/>
</dbReference>
<dbReference type="Proteomes" id="UP000011116">
    <property type="component" value="Chromosome 1H"/>
</dbReference>
<dbReference type="PANTHER" id="PTHR45707:SF69">
    <property type="entry name" value="CALCIUM-DEPENDENT LIPID-BINDING (CALB DOMAIN) PLANT PHOSPHORIBOSYLTRANSFERASE FAMILY PROTEIN"/>
    <property type="match status" value="1"/>
</dbReference>
<dbReference type="InterPro" id="IPR008266">
    <property type="entry name" value="Tyr_kinase_AS"/>
</dbReference>
<evidence type="ECO:0000313" key="4">
    <source>
        <dbReference type="Proteomes" id="UP000011116"/>
    </source>
</evidence>
<reference evidence="3" key="3">
    <citation type="submission" date="2022-01" db="UniProtKB">
        <authorList>
            <consortium name="EnsemblPlants"/>
        </authorList>
    </citation>
    <scope>IDENTIFICATION</scope>
    <source>
        <strain evidence="3">subsp. vulgare</strain>
    </source>
</reference>
<feature type="binding site" evidence="1">
    <location>
        <position position="470"/>
    </location>
    <ligand>
        <name>ATP</name>
        <dbReference type="ChEBI" id="CHEBI:30616"/>
    </ligand>
</feature>
<dbReference type="PROSITE" id="PS00108">
    <property type="entry name" value="PROTEIN_KINASE_ST"/>
    <property type="match status" value="1"/>
</dbReference>
<name>A0A287FJB4_HORVV</name>
<dbReference type="Pfam" id="PF00069">
    <property type="entry name" value="Pkinase"/>
    <property type="match status" value="1"/>
</dbReference>
<dbReference type="FunFam" id="1.10.510.10:FF:000870">
    <property type="entry name" value="OSJNBa0016N04.16-like protein"/>
    <property type="match status" value="1"/>
</dbReference>
<feature type="domain" description="Protein kinase" evidence="2">
    <location>
        <begin position="39"/>
        <end position="309"/>
    </location>
</feature>
<dbReference type="InterPro" id="IPR001245">
    <property type="entry name" value="Ser-Thr/Tyr_kinase_cat_dom"/>
</dbReference>
<gene>
    <name evidence="3" type="primary">LOC123436919</name>
</gene>
<dbReference type="KEGG" id="hvg:123436919"/>
<dbReference type="InterPro" id="IPR008271">
    <property type="entry name" value="Ser/Thr_kinase_AS"/>
</dbReference>
<dbReference type="SMART" id="SM00220">
    <property type="entry name" value="S_TKc"/>
    <property type="match status" value="2"/>
</dbReference>
<dbReference type="STRING" id="112509.A0A287FJB4"/>
<dbReference type="GO" id="GO:0005524">
    <property type="term" value="F:ATP binding"/>
    <property type="evidence" value="ECO:0007669"/>
    <property type="project" value="UniProtKB-UniRule"/>
</dbReference>
<dbReference type="GO" id="GO:0004672">
    <property type="term" value="F:protein kinase activity"/>
    <property type="evidence" value="ECO:0007669"/>
    <property type="project" value="InterPro"/>
</dbReference>
<dbReference type="Gene3D" id="3.30.200.20">
    <property type="entry name" value="Phosphorylase Kinase, domain 1"/>
    <property type="match status" value="2"/>
</dbReference>
<dbReference type="InParanoid" id="A0A287FJB4"/>
<evidence type="ECO:0000259" key="2">
    <source>
        <dbReference type="PROSITE" id="PS50011"/>
    </source>
</evidence>
<dbReference type="GeneID" id="123436919"/>
<dbReference type="ExpressionAtlas" id="A0A287FJB4">
    <property type="expression patterns" value="baseline and differential"/>
</dbReference>
<dbReference type="PANTHER" id="PTHR45707">
    <property type="entry name" value="C2 CALCIUM/LIPID-BINDING PLANT PHOSPHORIBOSYLTRANSFERASE FAMILY PROTEIN"/>
    <property type="match status" value="1"/>
</dbReference>
<dbReference type="AlphaFoldDB" id="A0A287FJB4"/>
<feature type="domain" description="Protein kinase" evidence="2">
    <location>
        <begin position="442"/>
        <end position="720"/>
    </location>
</feature>
<dbReference type="InterPro" id="IPR000719">
    <property type="entry name" value="Prot_kinase_dom"/>
</dbReference>
<dbReference type="Pfam" id="PF07714">
    <property type="entry name" value="PK_Tyr_Ser-Thr"/>
    <property type="match status" value="1"/>
</dbReference>
<organism evidence="3 4">
    <name type="scientific">Hordeum vulgare subsp. vulgare</name>
    <name type="common">Domesticated barley</name>
    <dbReference type="NCBI Taxonomy" id="112509"/>
    <lineage>
        <taxon>Eukaryota</taxon>
        <taxon>Viridiplantae</taxon>
        <taxon>Streptophyta</taxon>
        <taxon>Embryophyta</taxon>
        <taxon>Tracheophyta</taxon>
        <taxon>Spermatophyta</taxon>
        <taxon>Magnoliopsida</taxon>
        <taxon>Liliopsida</taxon>
        <taxon>Poales</taxon>
        <taxon>Poaceae</taxon>
        <taxon>BOP clade</taxon>
        <taxon>Pooideae</taxon>
        <taxon>Triticodae</taxon>
        <taxon>Triticeae</taxon>
        <taxon>Hordeinae</taxon>
        <taxon>Hordeum</taxon>
    </lineage>
</organism>
<evidence type="ECO:0000313" key="3">
    <source>
        <dbReference type="EnsemblPlants" id="HORVU.MOREX.r3.1HG0053770.1"/>
    </source>
</evidence>